<feature type="transmembrane region" description="Helical" evidence="8">
    <location>
        <begin position="244"/>
        <end position="263"/>
    </location>
</feature>
<feature type="transmembrane region" description="Helical" evidence="8">
    <location>
        <begin position="155"/>
        <end position="179"/>
    </location>
</feature>
<protein>
    <submittedName>
        <fullName evidence="9">Potassium uptake protein, TrkH family</fullName>
    </submittedName>
</protein>
<evidence type="ECO:0000256" key="3">
    <source>
        <dbReference type="ARBA" id="ARBA00022475"/>
    </source>
</evidence>
<accession>A0A1T5AND2</accession>
<keyword evidence="5 8" id="KW-1133">Transmembrane helix</keyword>
<dbReference type="STRING" id="572036.SAMN05661099_0895"/>
<keyword evidence="6" id="KW-0406">Ion transport</keyword>
<evidence type="ECO:0000256" key="2">
    <source>
        <dbReference type="ARBA" id="ARBA00022448"/>
    </source>
</evidence>
<keyword evidence="10" id="KW-1185">Reference proteome</keyword>
<proteinExistence type="predicted"/>
<evidence type="ECO:0000256" key="7">
    <source>
        <dbReference type="ARBA" id="ARBA00023136"/>
    </source>
</evidence>
<dbReference type="Pfam" id="PF02386">
    <property type="entry name" value="TrkH"/>
    <property type="match status" value="1"/>
</dbReference>
<dbReference type="RefSeq" id="WP_079701433.1">
    <property type="nucleotide sequence ID" value="NZ_FUYR01000001.1"/>
</dbReference>
<evidence type="ECO:0000256" key="4">
    <source>
        <dbReference type="ARBA" id="ARBA00022692"/>
    </source>
</evidence>
<dbReference type="OrthoDB" id="9810952at2"/>
<feature type="transmembrane region" description="Helical" evidence="8">
    <location>
        <begin position="7"/>
        <end position="29"/>
    </location>
</feature>
<dbReference type="PANTHER" id="PTHR32024">
    <property type="entry name" value="TRK SYSTEM POTASSIUM UPTAKE PROTEIN TRKG-RELATED"/>
    <property type="match status" value="1"/>
</dbReference>
<feature type="transmembrane region" description="Helical" evidence="8">
    <location>
        <begin position="394"/>
        <end position="415"/>
    </location>
</feature>
<dbReference type="GO" id="GO:0005886">
    <property type="term" value="C:plasma membrane"/>
    <property type="evidence" value="ECO:0007669"/>
    <property type="project" value="UniProtKB-SubCell"/>
</dbReference>
<feature type="transmembrane region" description="Helical" evidence="8">
    <location>
        <begin position="421"/>
        <end position="442"/>
    </location>
</feature>
<feature type="transmembrane region" description="Helical" evidence="8">
    <location>
        <begin position="364"/>
        <end position="382"/>
    </location>
</feature>
<dbReference type="GO" id="GO:0008324">
    <property type="term" value="F:monoatomic cation transmembrane transporter activity"/>
    <property type="evidence" value="ECO:0007669"/>
    <property type="project" value="InterPro"/>
</dbReference>
<gene>
    <name evidence="9" type="ORF">SAMN05661099_0895</name>
</gene>
<evidence type="ECO:0000313" key="9">
    <source>
        <dbReference type="EMBL" id="SKB36524.1"/>
    </source>
</evidence>
<comment type="subcellular location">
    <subcellularLocation>
        <location evidence="1">Cell membrane</location>
        <topology evidence="1">Multi-pass membrane protein</topology>
    </subcellularLocation>
</comment>
<dbReference type="InterPro" id="IPR003445">
    <property type="entry name" value="Cat_transpt"/>
</dbReference>
<organism evidence="9 10">
    <name type="scientific">Daejeonella lutea</name>
    <dbReference type="NCBI Taxonomy" id="572036"/>
    <lineage>
        <taxon>Bacteria</taxon>
        <taxon>Pseudomonadati</taxon>
        <taxon>Bacteroidota</taxon>
        <taxon>Sphingobacteriia</taxon>
        <taxon>Sphingobacteriales</taxon>
        <taxon>Sphingobacteriaceae</taxon>
        <taxon>Daejeonella</taxon>
    </lineage>
</organism>
<feature type="transmembrane region" description="Helical" evidence="8">
    <location>
        <begin position="41"/>
        <end position="59"/>
    </location>
</feature>
<feature type="transmembrane region" description="Helical" evidence="8">
    <location>
        <begin position="191"/>
        <end position="224"/>
    </location>
</feature>
<reference evidence="10" key="1">
    <citation type="submission" date="2017-02" db="EMBL/GenBank/DDBJ databases">
        <authorList>
            <person name="Varghese N."/>
            <person name="Submissions S."/>
        </authorList>
    </citation>
    <scope>NUCLEOTIDE SEQUENCE [LARGE SCALE GENOMIC DNA]</scope>
    <source>
        <strain evidence="10">DSM 22385</strain>
    </source>
</reference>
<dbReference type="Proteomes" id="UP000189981">
    <property type="component" value="Unassembled WGS sequence"/>
</dbReference>
<feature type="transmembrane region" description="Helical" evidence="8">
    <location>
        <begin position="120"/>
        <end position="143"/>
    </location>
</feature>
<feature type="transmembrane region" description="Helical" evidence="8">
    <location>
        <begin position="269"/>
        <end position="287"/>
    </location>
</feature>
<dbReference type="EMBL" id="FUYR01000001">
    <property type="protein sequence ID" value="SKB36524.1"/>
    <property type="molecule type" value="Genomic_DNA"/>
</dbReference>
<dbReference type="GO" id="GO:0030001">
    <property type="term" value="P:metal ion transport"/>
    <property type="evidence" value="ECO:0007669"/>
    <property type="project" value="UniProtKB-ARBA"/>
</dbReference>
<evidence type="ECO:0000256" key="5">
    <source>
        <dbReference type="ARBA" id="ARBA00022989"/>
    </source>
</evidence>
<keyword evidence="3" id="KW-1003">Cell membrane</keyword>
<sequence>MKYLNPSLIFILSFLFLIIVGAGLLMLPAASKSSQVNFVDALFMSASAVCVTGLAVFDLNAKLSLFGLNVILVLIQLGGLGIMTFTTFLGYLISGKSSYKDQIMFSQLLNHNKLGSVIKALIKIVILTLAFELAGVALIFSVLDDNQFGGFTDKLFFSIFHSVSAFCNAGFSTLPLGFYDENFRYNYPLHLIIATLLILGGLGFTIILNVQVFISRWAVLIYNLIRFKRKIKYKAWVMTFNSRLIAYTTFALLVFGFVAFFILEYDHTLAAHPTLFGKIVTAFFTSATPRTAGFNTVDLNSLAFPSITIMMVLMWIGASPGSTGGGVRTTTFAVAALNIVNSARSFSRIYVFNRQISSESLKKAFAIISLSILWLGVSIFILSITDGEKGLKALAFESVSAYSTVGLSLGITSVLSTGGKIIILFTMFLGRVGTITLLVALVNSVMVRHYEYPKENVIF</sequence>
<feature type="transmembrane region" description="Helical" evidence="8">
    <location>
        <begin position="299"/>
        <end position="318"/>
    </location>
</feature>
<feature type="transmembrane region" description="Helical" evidence="8">
    <location>
        <begin position="66"/>
        <end position="93"/>
    </location>
</feature>
<keyword evidence="7 8" id="KW-0472">Membrane</keyword>
<name>A0A1T5AND2_9SPHI</name>
<dbReference type="AlphaFoldDB" id="A0A1T5AND2"/>
<evidence type="ECO:0000256" key="8">
    <source>
        <dbReference type="SAM" id="Phobius"/>
    </source>
</evidence>
<keyword evidence="4 8" id="KW-0812">Transmembrane</keyword>
<evidence type="ECO:0000256" key="6">
    <source>
        <dbReference type="ARBA" id="ARBA00023065"/>
    </source>
</evidence>
<evidence type="ECO:0000313" key="10">
    <source>
        <dbReference type="Proteomes" id="UP000189981"/>
    </source>
</evidence>
<dbReference type="PANTHER" id="PTHR32024:SF1">
    <property type="entry name" value="KTR SYSTEM POTASSIUM UPTAKE PROTEIN B"/>
    <property type="match status" value="1"/>
</dbReference>
<keyword evidence="2" id="KW-0813">Transport</keyword>
<evidence type="ECO:0000256" key="1">
    <source>
        <dbReference type="ARBA" id="ARBA00004651"/>
    </source>
</evidence>